<feature type="signal peptide" evidence="1">
    <location>
        <begin position="1"/>
        <end position="20"/>
    </location>
</feature>
<gene>
    <name evidence="2" type="ORF">DFQ03_0992</name>
</gene>
<dbReference type="OrthoDB" id="1179670at2"/>
<reference evidence="2 3" key="1">
    <citation type="submission" date="2019-03" db="EMBL/GenBank/DDBJ databases">
        <title>Genomic Encyclopedia of Type Strains, Phase III (KMG-III): the genomes of soil and plant-associated and newly described type strains.</title>
        <authorList>
            <person name="Whitman W."/>
        </authorList>
    </citation>
    <scope>NUCLEOTIDE SEQUENCE [LARGE SCALE GENOMIC DNA]</scope>
    <source>
        <strain evidence="2 3">CECT 8455</strain>
    </source>
</reference>
<proteinExistence type="predicted"/>
<evidence type="ECO:0000256" key="1">
    <source>
        <dbReference type="SAM" id="SignalP"/>
    </source>
</evidence>
<keyword evidence="1" id="KW-0732">Signal</keyword>
<organism evidence="2 3">
    <name type="scientific">Maribacter caenipelagi</name>
    <dbReference type="NCBI Taxonomy" id="1447781"/>
    <lineage>
        <taxon>Bacteria</taxon>
        <taxon>Pseudomonadati</taxon>
        <taxon>Bacteroidota</taxon>
        <taxon>Flavobacteriia</taxon>
        <taxon>Flavobacteriales</taxon>
        <taxon>Flavobacteriaceae</taxon>
        <taxon>Maribacter</taxon>
    </lineage>
</organism>
<evidence type="ECO:0000313" key="3">
    <source>
        <dbReference type="Proteomes" id="UP000295274"/>
    </source>
</evidence>
<comment type="caution">
    <text evidence="2">The sequence shown here is derived from an EMBL/GenBank/DDBJ whole genome shotgun (WGS) entry which is preliminary data.</text>
</comment>
<accession>A0A4V3E320</accession>
<feature type="chain" id="PRO_5020934285" evidence="1">
    <location>
        <begin position="21"/>
        <end position="130"/>
    </location>
</feature>
<dbReference type="RefSeq" id="WP_133671892.1">
    <property type="nucleotide sequence ID" value="NZ_SNZW01000011.1"/>
</dbReference>
<dbReference type="PROSITE" id="PS51257">
    <property type="entry name" value="PROKAR_LIPOPROTEIN"/>
    <property type="match status" value="1"/>
</dbReference>
<dbReference type="EMBL" id="SNZW01000011">
    <property type="protein sequence ID" value="TDS19268.1"/>
    <property type="molecule type" value="Genomic_DNA"/>
</dbReference>
<dbReference type="AlphaFoldDB" id="A0A4V3E320"/>
<dbReference type="Proteomes" id="UP000295274">
    <property type="component" value="Unassembled WGS sequence"/>
</dbReference>
<keyword evidence="3" id="KW-1185">Reference proteome</keyword>
<sequence length="130" mass="15335">MKNFLILFLVLLTSCLSVQDFEEIKLTQPTMVSISPDSIATKKIQGKMGGENYFVFIDDVMWYHSELMMLVDSFEIEQLNTEKRKIKLIGGKNHWQIDMDTTDLKWRYIYFDGTEFLERDAITMKEFLSN</sequence>
<name>A0A4V3E320_9FLAO</name>
<evidence type="ECO:0000313" key="2">
    <source>
        <dbReference type="EMBL" id="TDS19268.1"/>
    </source>
</evidence>
<protein>
    <submittedName>
        <fullName evidence="2">Uncharacterized protein</fullName>
    </submittedName>
</protein>